<feature type="compositionally biased region" description="Basic and acidic residues" evidence="2">
    <location>
        <begin position="1185"/>
        <end position="1201"/>
    </location>
</feature>
<feature type="compositionally biased region" description="Basic and acidic residues" evidence="2">
    <location>
        <begin position="1101"/>
        <end position="1114"/>
    </location>
</feature>
<evidence type="ECO:0000313" key="5">
    <source>
        <dbReference type="Proteomes" id="UP000007494"/>
    </source>
</evidence>
<dbReference type="InParanoid" id="F0VPL9"/>
<feature type="compositionally biased region" description="Basic and acidic residues" evidence="2">
    <location>
        <begin position="20"/>
        <end position="38"/>
    </location>
</feature>
<name>F0VPL9_NEOCL</name>
<organism evidence="3 5">
    <name type="scientific">Neospora caninum (strain Liverpool)</name>
    <dbReference type="NCBI Taxonomy" id="572307"/>
    <lineage>
        <taxon>Eukaryota</taxon>
        <taxon>Sar</taxon>
        <taxon>Alveolata</taxon>
        <taxon>Apicomplexa</taxon>
        <taxon>Conoidasida</taxon>
        <taxon>Coccidia</taxon>
        <taxon>Eucoccidiorida</taxon>
        <taxon>Eimeriorina</taxon>
        <taxon>Sarcocystidae</taxon>
        <taxon>Neospora</taxon>
    </lineage>
</organism>
<sequence>MGNEVASHHGAPASPSHAFKARDRSGDGTNDRQRHPEGDFSPEAKTLGGFRQLLARRNPPSCAARPSSLCAELPAAAAVLNGQYPFLLFASAEHLIPLEAAVASSSLPSVSSDSSCASSPSVSVAARERRENEENPLLSLLSFDETSAFPRSGAALDVSTYDVALLRDAVTPATDGRRGRERGDSLLAWPPQFPAFLPPGRAIDTNQIFVAYGVKGGVRVMPIVGSAEGGVEETYKAPLYVPPSANANASKPSAVSVALYQGTKPQFLLVADSNNLVSIFKLAPPVSSQKAGCSGGASAFLLLQLPNPQPLAPLSPRHHPLSSSTFVAWIPPHAGGPQDGAQAGREQSYGLSLSHAGDVYFVTVQRHQVVLWSLPVLRSYCISKNINFAEQPLQVDDAVVSCCACVLPLRDALASAASLEKLSRETSRSRLGAGLAPFLNLASTPPESSLFSLPPSTSSFSFASSPFALRQPARQQSGLFASDEKHFAGAETLSVNAVSFCPASRSILVAFNERCVAAWHIEPSHNKVPRVSLIGAQFVPPTPIPPAMNEVAASILGRPLPDVPEEDCSVSLSSSATDPAPSLFTAAGEKKAFNPFDEFLVQAASSASSAEGRSVVEEKKEAKGGEQEGDSHARELLSALTCITSINVLYATVYRSEEESKRGQETLATGATAETALSAESSDAGRRVAFLLVGTANNSCLRVFPLFLSREDLSSNPFFPSARPLPLLFGSAVQTLVLDAAAPLRGVRTPRSRTAATVSAGESPEQTHAEKAESALPTKADDGFVPPPAKCASELPWAFVRVDAARHAVLWSLAGCGAPESMTVDDPETGDSPANLQKARERQSGRSRRGASTDRGVSPDGDGDAPAKQDRDAGISKDSFIFVLEVNQRMVHCGEEKQQSETENASESEAGEREAKTARLLRRASHLPLPSLLVLPSQFPVKNVSSVFSLSGAGALATQRPSLAGGPDAPSPSLSFAEFEAEAIGAGEVAIYSFFVKQADKARREAGEAGREGRYDLVQGHSHRTLQQLFRQPSIQWMPLDAFSSGDGAAAEPSEREGVRHSDVNKTEEADSAGAEEETRSATAPCGEQSSAEDGAGGAGSREEKETKADDRARPVSSPPFPAAGVSGLGAAPLSKEAASREILMRLLGKTSLPNLPASSVSSSLAPPPLSLAASAAPVAANATGRREGDPTEETHAEGNEQSRGGQDHAGMPLGTVSATSREDDSDPRLADAGEEAKETERGTEKEMEMEKEREGSKGQDGGRKGPKGSDLPGLGEGAGRKKKRTGGSHASPVLSAAQPPRETEEKGDAFEQGRGRGNAGPKSAAASKAKGEERGDRSAAVGSLQSDLGEKCASSRERIETPGSENVRDTTQPSVASEASIRELITLLKASRETSQLRCADTASSTHGSARNPEHTGKDDGEAFERAIDGSLRRCFDAVHERLLTSLAPELAAQVAASLLASGATPAASTPSPHLQKASEERGKQKASEERGKQKESEERGKQKEMLKAVLAPVVAAELGTLFSEHVVPGLKEAVRAGLADVKAVVATKLAEVRRQSAAEIAALDRNVQQVQASLQQNFQRVQKQLESQAPLQRQNSVSAQSVDSMRQNLAALEAGLKVHSEAVMKAVEGVSQTLAAMQRQQGQYQTQVAQQFQQQQRELQAQKQKVDQVVQSFRQLRQDFRADLTKTEQTLKERSETLAASAAAAAVSAALGSSPHTPGAATALASTTAVGASAGAGPGGSRSEAGGGDAGGAGEKGETGRLPRREESEEEKLKKRLVHCLQTQNFEEAFSLSIAADLQQSTGGSWLLSICSYFSPAQFFEREPLPVGQPALLGTVKILSEGLKADLRERKLAAVEQRVAWISEALFQIDGPMPQIGRSDFLDLVDEFRTNLTWAQQHVKKEGERDCFPQPIEEGLALSLKQLKRLQRTAETTRAS</sequence>
<protein>
    <submittedName>
        <fullName evidence="3">Uncharacterized protein</fullName>
    </submittedName>
</protein>
<reference evidence="5" key="3">
    <citation type="journal article" date="2012" name="PLoS Pathog.">
        <title>Comparative genomics of the apicomplexan parasites Toxoplasma gondii and Neospora caninum: Coccidia differing in host range and transmission strategy.</title>
        <authorList>
            <person name="Reid A.J."/>
            <person name="Vermont S.J."/>
            <person name="Cotton J.A."/>
            <person name="Harris D."/>
            <person name="Hill-Cawthorne G.A."/>
            <person name="Konen-Waisman S."/>
            <person name="Latham S.M."/>
            <person name="Mourier T."/>
            <person name="Norton R."/>
            <person name="Quail M.A."/>
            <person name="Sanders M."/>
            <person name="Shanmugam D."/>
            <person name="Sohal A."/>
            <person name="Wasmuth J.D."/>
            <person name="Brunk B."/>
            <person name="Grigg M.E."/>
            <person name="Howard J.C."/>
            <person name="Parkinson J."/>
            <person name="Roos D.S."/>
            <person name="Trees A.J."/>
            <person name="Berriman M."/>
            <person name="Pain A."/>
            <person name="Wastling J.M."/>
        </authorList>
    </citation>
    <scope>NUCLEOTIDE SEQUENCE [LARGE SCALE GENOMIC DNA]</scope>
    <source>
        <strain evidence="5">Liverpool</strain>
    </source>
</reference>
<dbReference type="EMBL" id="LN714487">
    <property type="protein sequence ID" value="CEL70408.1"/>
    <property type="molecule type" value="Genomic_DNA"/>
</dbReference>
<feature type="compositionally biased region" description="Basic and acidic residues" evidence="2">
    <location>
        <begin position="1221"/>
        <end position="1264"/>
    </location>
</feature>
<feature type="compositionally biased region" description="Polar residues" evidence="2">
    <location>
        <begin position="1395"/>
        <end position="1410"/>
    </location>
</feature>
<dbReference type="Proteomes" id="UP000007494">
    <property type="component" value="Chromosome XII"/>
</dbReference>
<feature type="compositionally biased region" description="Basic and acidic residues" evidence="2">
    <location>
        <begin position="1478"/>
        <end position="1505"/>
    </location>
</feature>
<reference evidence="3" key="2">
    <citation type="submission" date="2011-03" db="EMBL/GenBank/DDBJ databases">
        <title>Comparative genomics and transcriptomics of Neospora caninum and Toxoplasma gondii.</title>
        <authorList>
            <person name="Reid A.J."/>
            <person name="Sohal A."/>
            <person name="Harris D."/>
            <person name="Quail M."/>
            <person name="Sanders M."/>
            <person name="Berriman M."/>
            <person name="Wastling J.M."/>
            <person name="Pain A."/>
        </authorList>
    </citation>
    <scope>NUCLEOTIDE SEQUENCE</scope>
    <source>
        <strain evidence="3">Liverpool</strain>
    </source>
</reference>
<keyword evidence="5" id="KW-1185">Reference proteome</keyword>
<dbReference type="EMBL" id="FR823393">
    <property type="protein sequence ID" value="CBZ55666.1"/>
    <property type="molecule type" value="Genomic_DNA"/>
</dbReference>
<evidence type="ECO:0000256" key="2">
    <source>
        <dbReference type="SAM" id="MobiDB-lite"/>
    </source>
</evidence>
<feature type="compositionally biased region" description="Low complexity" evidence="2">
    <location>
        <begin position="1465"/>
        <end position="1474"/>
    </location>
</feature>
<dbReference type="RefSeq" id="XP_003885692.1">
    <property type="nucleotide sequence ID" value="XM_003885643.1"/>
</dbReference>
<feature type="region of interest" description="Disordered" evidence="2">
    <location>
        <begin position="1175"/>
        <end position="1380"/>
    </location>
</feature>
<feature type="region of interest" description="Disordered" evidence="2">
    <location>
        <begin position="610"/>
        <end position="631"/>
    </location>
</feature>
<feature type="region of interest" description="Disordered" evidence="2">
    <location>
        <begin position="1465"/>
        <end position="1505"/>
    </location>
</feature>
<feature type="region of interest" description="Disordered" evidence="2">
    <location>
        <begin position="749"/>
        <end position="783"/>
    </location>
</feature>
<feature type="compositionally biased region" description="Basic and acidic residues" evidence="2">
    <location>
        <begin position="614"/>
        <end position="631"/>
    </location>
</feature>
<feature type="region of interest" description="Disordered" evidence="2">
    <location>
        <begin position="1733"/>
        <end position="1772"/>
    </location>
</feature>
<gene>
    <name evidence="4" type="ORF">BN1204_060900</name>
    <name evidence="3" type="ORF">NCLIV_060900</name>
</gene>
<evidence type="ECO:0000313" key="4">
    <source>
        <dbReference type="EMBL" id="CEL70408.1"/>
    </source>
</evidence>
<feature type="compositionally biased region" description="Basic and acidic residues" evidence="2">
    <location>
        <begin position="1413"/>
        <end position="1422"/>
    </location>
</feature>
<feature type="coiled-coil region" evidence="1">
    <location>
        <begin position="1651"/>
        <end position="1681"/>
    </location>
</feature>
<reference evidence="4" key="4">
    <citation type="journal article" date="2015" name="PLoS ONE">
        <title>Comprehensive Evaluation of Toxoplasma gondii VEG and Neospora caninum LIV Genomes with Tachyzoite Stage Transcriptome and Proteome Defines Novel Transcript Features.</title>
        <authorList>
            <person name="Ramaprasad A."/>
            <person name="Mourier T."/>
            <person name="Naeem R."/>
            <person name="Malas T.B."/>
            <person name="Moussa E."/>
            <person name="Panigrahi A."/>
            <person name="Vermont S.J."/>
            <person name="Otto T.D."/>
            <person name="Wastling J."/>
            <person name="Pain A."/>
        </authorList>
    </citation>
    <scope>NUCLEOTIDE SEQUENCE</scope>
    <source>
        <strain evidence="4">Liverpool</strain>
    </source>
</reference>
<reference evidence="3" key="1">
    <citation type="submission" date="2011-02" db="EMBL/GenBank/DDBJ databases">
        <authorList>
            <person name="Aslett M."/>
        </authorList>
    </citation>
    <scope>NUCLEOTIDE SEQUENCE</scope>
    <source>
        <strain evidence="3">Liverpool</strain>
    </source>
</reference>
<feature type="region of interest" description="Disordered" evidence="2">
    <location>
        <begin position="109"/>
        <end position="130"/>
    </location>
</feature>
<feature type="region of interest" description="Disordered" evidence="2">
    <location>
        <begin position="1395"/>
        <end position="1422"/>
    </location>
</feature>
<dbReference type="OrthoDB" id="332317at2759"/>
<keyword evidence="1" id="KW-0175">Coiled coil</keyword>
<feature type="region of interest" description="Disordered" evidence="2">
    <location>
        <begin position="1041"/>
        <end position="1133"/>
    </location>
</feature>
<evidence type="ECO:0000256" key="1">
    <source>
        <dbReference type="SAM" id="Coils"/>
    </source>
</evidence>
<dbReference type="GeneID" id="13441097"/>
<feature type="region of interest" description="Disordered" evidence="2">
    <location>
        <begin position="1"/>
        <end position="46"/>
    </location>
</feature>
<feature type="compositionally biased region" description="Basic and acidic residues" evidence="2">
    <location>
        <begin position="1349"/>
        <end position="1361"/>
    </location>
</feature>
<proteinExistence type="predicted"/>
<evidence type="ECO:0000313" key="3">
    <source>
        <dbReference type="EMBL" id="CBZ55666.1"/>
    </source>
</evidence>
<feature type="region of interest" description="Disordered" evidence="2">
    <location>
        <begin position="821"/>
        <end position="872"/>
    </location>
</feature>
<feature type="compositionally biased region" description="Basic and acidic residues" evidence="2">
    <location>
        <begin position="1053"/>
        <end position="1069"/>
    </location>
</feature>
<feature type="compositionally biased region" description="Low complexity" evidence="2">
    <location>
        <begin position="109"/>
        <end position="125"/>
    </location>
</feature>
<dbReference type="VEuPathDB" id="ToxoDB:NCLIV_060900"/>
<accession>F0VPL9</accession>
<feature type="compositionally biased region" description="Basic and acidic residues" evidence="2">
    <location>
        <begin position="1302"/>
        <end position="1315"/>
    </location>
</feature>
<feature type="compositionally biased region" description="Basic and acidic residues" evidence="2">
    <location>
        <begin position="1757"/>
        <end position="1772"/>
    </location>
</feature>
<feature type="compositionally biased region" description="Gly residues" evidence="2">
    <location>
        <begin position="1736"/>
        <end position="1756"/>
    </location>
</feature>
<dbReference type="eggNOG" id="ENOG502T0TQ">
    <property type="taxonomic scope" value="Eukaryota"/>
</dbReference>
<feature type="region of interest" description="Disordered" evidence="2">
    <location>
        <begin position="894"/>
        <end position="915"/>
    </location>
</feature>
<dbReference type="OMA" id="PWAFVRV"/>